<gene>
    <name evidence="1" type="ORF">NLI96_g11842</name>
</gene>
<accession>A0AAD5UR08</accession>
<keyword evidence="2" id="KW-1185">Reference proteome</keyword>
<comment type="caution">
    <text evidence="1">The sequence shown here is derived from an EMBL/GenBank/DDBJ whole genome shotgun (WGS) entry which is preliminary data.</text>
</comment>
<proteinExistence type="predicted"/>
<evidence type="ECO:0000313" key="1">
    <source>
        <dbReference type="EMBL" id="KAJ3475431.1"/>
    </source>
</evidence>
<name>A0AAD5UR08_9APHY</name>
<protein>
    <submittedName>
        <fullName evidence="1">Uncharacterized protein</fullName>
    </submittedName>
</protein>
<reference evidence="1" key="1">
    <citation type="submission" date="2022-07" db="EMBL/GenBank/DDBJ databases">
        <title>Genome Sequence of Physisporinus lineatus.</title>
        <authorList>
            <person name="Buettner E."/>
        </authorList>
    </citation>
    <scope>NUCLEOTIDE SEQUENCE</scope>
    <source>
        <strain evidence="1">VT162</strain>
    </source>
</reference>
<sequence length="80" mass="8424">MANTLRLPLEVCEKIIDTAATESTILFECLLYSNSVSSAILGSPGLNDTYSNASLSRPRGSGTVSIVQSILQIGAISFDT</sequence>
<organism evidence="1 2">
    <name type="scientific">Meripilus lineatus</name>
    <dbReference type="NCBI Taxonomy" id="2056292"/>
    <lineage>
        <taxon>Eukaryota</taxon>
        <taxon>Fungi</taxon>
        <taxon>Dikarya</taxon>
        <taxon>Basidiomycota</taxon>
        <taxon>Agaricomycotina</taxon>
        <taxon>Agaricomycetes</taxon>
        <taxon>Polyporales</taxon>
        <taxon>Meripilaceae</taxon>
        <taxon>Meripilus</taxon>
    </lineage>
</organism>
<dbReference type="EMBL" id="JANAWD010000858">
    <property type="protein sequence ID" value="KAJ3475431.1"/>
    <property type="molecule type" value="Genomic_DNA"/>
</dbReference>
<dbReference type="Proteomes" id="UP001212997">
    <property type="component" value="Unassembled WGS sequence"/>
</dbReference>
<dbReference type="AlphaFoldDB" id="A0AAD5UR08"/>
<evidence type="ECO:0000313" key="2">
    <source>
        <dbReference type="Proteomes" id="UP001212997"/>
    </source>
</evidence>